<organism evidence="5 6">
    <name type="scientific">Colwellia echini</name>
    <dbReference type="NCBI Taxonomy" id="1982103"/>
    <lineage>
        <taxon>Bacteria</taxon>
        <taxon>Pseudomonadati</taxon>
        <taxon>Pseudomonadota</taxon>
        <taxon>Gammaproteobacteria</taxon>
        <taxon>Alteromonadales</taxon>
        <taxon>Colwelliaceae</taxon>
        <taxon>Colwellia</taxon>
    </lineage>
</organism>
<sequence>MAALLAIGECMMELTPQGDKSFNKAFAGDTYNALVYAKRSVPELNAFIFSAIGNDDISRSMSTEWEKEGVNTSFTLISNTATIGIYAISTDVTGERSFSYWRKNSAASQMMAIKPVYELIETCPDVSCVFFSGISLAILSEEDKAVLIKFIQGLKAKGVKIAFDPNYRPAMWVNKEHAVFWLEQAYSVSDIVLPGEEDHQALFAHQDHIAIADYCQLFNVQEVIIKCGEKGTFAYFDGKLTAHQPFKAAPIQVDSTAAGDSFAGTYLAQRIINNDIATALQQASKVAGHVVQHRGAIMPSEQYEKVINTNLTN</sequence>
<gene>
    <name evidence="5" type="ORF">CWS31_001535</name>
</gene>
<dbReference type="Gene3D" id="3.40.1190.20">
    <property type="match status" value="1"/>
</dbReference>
<evidence type="ECO:0000256" key="3">
    <source>
        <dbReference type="ARBA" id="ARBA00022777"/>
    </source>
</evidence>
<dbReference type="InterPro" id="IPR011611">
    <property type="entry name" value="PfkB_dom"/>
</dbReference>
<keyword evidence="6" id="KW-1185">Reference proteome</keyword>
<comment type="similarity">
    <text evidence="1">Belongs to the carbohydrate kinase PfkB family.</text>
</comment>
<dbReference type="GO" id="GO:0016301">
    <property type="term" value="F:kinase activity"/>
    <property type="evidence" value="ECO:0007669"/>
    <property type="project" value="UniProtKB-KW"/>
</dbReference>
<name>A0ABY3N164_9GAMM</name>
<reference evidence="5 6" key="1">
    <citation type="submission" date="2019-08" db="EMBL/GenBank/DDBJ databases">
        <title>Microbe sample from Colwellia echini.</title>
        <authorList>
            <person name="Christiansen L."/>
            <person name="Pathiraja D."/>
            <person name="Schultz-Johansen M."/>
            <person name="Choi I.-G."/>
            <person name="Stougaard P."/>
        </authorList>
    </citation>
    <scope>NUCLEOTIDE SEQUENCE [LARGE SCALE GENOMIC DNA]</scope>
    <source>
        <strain evidence="5 6">A3</strain>
    </source>
</reference>
<keyword evidence="2" id="KW-0808">Transferase</keyword>
<dbReference type="EMBL" id="PJAI02000001">
    <property type="protein sequence ID" value="TYK67232.1"/>
    <property type="molecule type" value="Genomic_DNA"/>
</dbReference>
<feature type="domain" description="Carbohydrate kinase PfkB" evidence="4">
    <location>
        <begin position="2"/>
        <end position="300"/>
    </location>
</feature>
<dbReference type="PANTHER" id="PTHR43085">
    <property type="entry name" value="HEXOKINASE FAMILY MEMBER"/>
    <property type="match status" value="1"/>
</dbReference>
<evidence type="ECO:0000256" key="1">
    <source>
        <dbReference type="ARBA" id="ARBA00010688"/>
    </source>
</evidence>
<keyword evidence="3 5" id="KW-0418">Kinase</keyword>
<evidence type="ECO:0000313" key="6">
    <source>
        <dbReference type="Proteomes" id="UP000815846"/>
    </source>
</evidence>
<evidence type="ECO:0000259" key="4">
    <source>
        <dbReference type="Pfam" id="PF00294"/>
    </source>
</evidence>
<comment type="caution">
    <text evidence="5">The sequence shown here is derived from an EMBL/GenBank/DDBJ whole genome shotgun (WGS) entry which is preliminary data.</text>
</comment>
<dbReference type="RefSeq" id="WP_148747670.1">
    <property type="nucleotide sequence ID" value="NZ_PJAI02000001.1"/>
</dbReference>
<dbReference type="Pfam" id="PF00294">
    <property type="entry name" value="PfkB"/>
    <property type="match status" value="1"/>
</dbReference>
<proteinExistence type="inferred from homology"/>
<dbReference type="Proteomes" id="UP000815846">
    <property type="component" value="Unassembled WGS sequence"/>
</dbReference>
<dbReference type="InterPro" id="IPR050306">
    <property type="entry name" value="PfkB_Carbo_kinase"/>
</dbReference>
<evidence type="ECO:0000313" key="5">
    <source>
        <dbReference type="EMBL" id="TYK67232.1"/>
    </source>
</evidence>
<accession>A0ABY3N164</accession>
<dbReference type="CDD" id="cd01166">
    <property type="entry name" value="KdgK"/>
    <property type="match status" value="1"/>
</dbReference>
<protein>
    <submittedName>
        <fullName evidence="5">Sugar kinase</fullName>
    </submittedName>
</protein>
<dbReference type="InterPro" id="IPR029056">
    <property type="entry name" value="Ribokinase-like"/>
</dbReference>
<dbReference type="SUPFAM" id="SSF53613">
    <property type="entry name" value="Ribokinase-like"/>
    <property type="match status" value="1"/>
</dbReference>
<dbReference type="PANTHER" id="PTHR43085:SF15">
    <property type="entry name" value="2-DEHYDRO-3-DEOXYGLUCONOKINASE"/>
    <property type="match status" value="1"/>
</dbReference>
<evidence type="ECO:0000256" key="2">
    <source>
        <dbReference type="ARBA" id="ARBA00022679"/>
    </source>
</evidence>